<evidence type="ECO:0000259" key="1">
    <source>
        <dbReference type="Pfam" id="PF13456"/>
    </source>
</evidence>
<organism evidence="2 3">
    <name type="scientific">Linum trigynum</name>
    <dbReference type="NCBI Taxonomy" id="586398"/>
    <lineage>
        <taxon>Eukaryota</taxon>
        <taxon>Viridiplantae</taxon>
        <taxon>Streptophyta</taxon>
        <taxon>Embryophyta</taxon>
        <taxon>Tracheophyta</taxon>
        <taxon>Spermatophyta</taxon>
        <taxon>Magnoliopsida</taxon>
        <taxon>eudicotyledons</taxon>
        <taxon>Gunneridae</taxon>
        <taxon>Pentapetalae</taxon>
        <taxon>rosids</taxon>
        <taxon>fabids</taxon>
        <taxon>Malpighiales</taxon>
        <taxon>Linaceae</taxon>
        <taxon>Linum</taxon>
    </lineage>
</organism>
<dbReference type="Gene3D" id="3.30.420.10">
    <property type="entry name" value="Ribonuclease H-like superfamily/Ribonuclease H"/>
    <property type="match status" value="1"/>
</dbReference>
<dbReference type="InterPro" id="IPR012337">
    <property type="entry name" value="RNaseH-like_sf"/>
</dbReference>
<dbReference type="InterPro" id="IPR002156">
    <property type="entry name" value="RNaseH_domain"/>
</dbReference>
<dbReference type="InterPro" id="IPR052929">
    <property type="entry name" value="RNase_H-like_EbsB-rel"/>
</dbReference>
<dbReference type="CDD" id="cd06222">
    <property type="entry name" value="RNase_H_like"/>
    <property type="match status" value="1"/>
</dbReference>
<accession>A0AAV2D822</accession>
<dbReference type="AlphaFoldDB" id="A0AAV2D822"/>
<reference evidence="2 3" key="1">
    <citation type="submission" date="2024-04" db="EMBL/GenBank/DDBJ databases">
        <authorList>
            <person name="Fracassetti M."/>
        </authorList>
    </citation>
    <scope>NUCLEOTIDE SEQUENCE [LARGE SCALE GENOMIC DNA]</scope>
</reference>
<dbReference type="Proteomes" id="UP001497516">
    <property type="component" value="Chromosome 2"/>
</dbReference>
<dbReference type="GO" id="GO:0004523">
    <property type="term" value="F:RNA-DNA hybrid ribonuclease activity"/>
    <property type="evidence" value="ECO:0007669"/>
    <property type="project" value="InterPro"/>
</dbReference>
<proteinExistence type="predicted"/>
<feature type="domain" description="RNase H type-1" evidence="1">
    <location>
        <begin position="74"/>
        <end position="193"/>
    </location>
</feature>
<protein>
    <recommendedName>
        <fullName evidence="1">RNase H type-1 domain-containing protein</fullName>
    </recommendedName>
</protein>
<dbReference type="SUPFAM" id="SSF53098">
    <property type="entry name" value="Ribonuclease H-like"/>
    <property type="match status" value="1"/>
</dbReference>
<dbReference type="InterPro" id="IPR036397">
    <property type="entry name" value="RNaseH_sf"/>
</dbReference>
<gene>
    <name evidence="2" type="ORF">LTRI10_LOCUS12130</name>
</gene>
<evidence type="ECO:0000313" key="2">
    <source>
        <dbReference type="EMBL" id="CAL1369609.1"/>
    </source>
</evidence>
<evidence type="ECO:0000313" key="3">
    <source>
        <dbReference type="Proteomes" id="UP001497516"/>
    </source>
</evidence>
<sequence length="214" mass="24742">MVMAVVAILWRIWRSRNWVVFEGKQFEIPTLMRQFYQQYEEWMGLPADQAPRVLIPIMPSTAHLDDSQWVCMWDGATKGGSHSAGGMVLFDPARTLFLARGVQFAQIDDPAVVELLVLREAIIWCMEQVLSEVRFEGDAKVIIDKINQANTNDSWLSAVLEEIVQYFRAQPGFRVRFVHRENNRVANLVARKALSLYPTMSRFFDFQTWLASRV</sequence>
<dbReference type="PANTHER" id="PTHR47074">
    <property type="entry name" value="BNAC02G40300D PROTEIN"/>
    <property type="match status" value="1"/>
</dbReference>
<dbReference type="InterPro" id="IPR044730">
    <property type="entry name" value="RNase_H-like_dom_plant"/>
</dbReference>
<name>A0AAV2D822_9ROSI</name>
<dbReference type="EMBL" id="OZ034815">
    <property type="protein sequence ID" value="CAL1369609.1"/>
    <property type="molecule type" value="Genomic_DNA"/>
</dbReference>
<dbReference type="GO" id="GO:0003676">
    <property type="term" value="F:nucleic acid binding"/>
    <property type="evidence" value="ECO:0007669"/>
    <property type="project" value="InterPro"/>
</dbReference>
<dbReference type="PANTHER" id="PTHR47074:SF11">
    <property type="entry name" value="REVERSE TRANSCRIPTASE-LIKE PROTEIN"/>
    <property type="match status" value="1"/>
</dbReference>
<dbReference type="Pfam" id="PF13456">
    <property type="entry name" value="RVT_3"/>
    <property type="match status" value="1"/>
</dbReference>
<keyword evidence="3" id="KW-1185">Reference proteome</keyword>